<dbReference type="EMBL" id="QGKW02001660">
    <property type="protein sequence ID" value="KAF2582871.1"/>
    <property type="molecule type" value="Genomic_DNA"/>
</dbReference>
<gene>
    <name evidence="2" type="ORF">F2Q68_00001368</name>
</gene>
<dbReference type="Proteomes" id="UP000712281">
    <property type="component" value="Unassembled WGS sequence"/>
</dbReference>
<reference evidence="2" key="1">
    <citation type="submission" date="2019-12" db="EMBL/GenBank/DDBJ databases">
        <title>Genome sequencing and annotation of Brassica cretica.</title>
        <authorList>
            <person name="Studholme D.J."/>
            <person name="Sarris P.F."/>
        </authorList>
    </citation>
    <scope>NUCLEOTIDE SEQUENCE</scope>
    <source>
        <strain evidence="2">PFS-001/15</strain>
        <tissue evidence="2">Leaf</tissue>
    </source>
</reference>
<organism evidence="2 3">
    <name type="scientific">Brassica cretica</name>
    <name type="common">Mustard</name>
    <dbReference type="NCBI Taxonomy" id="69181"/>
    <lineage>
        <taxon>Eukaryota</taxon>
        <taxon>Viridiplantae</taxon>
        <taxon>Streptophyta</taxon>
        <taxon>Embryophyta</taxon>
        <taxon>Tracheophyta</taxon>
        <taxon>Spermatophyta</taxon>
        <taxon>Magnoliopsida</taxon>
        <taxon>eudicotyledons</taxon>
        <taxon>Gunneridae</taxon>
        <taxon>Pentapetalae</taxon>
        <taxon>rosids</taxon>
        <taxon>malvids</taxon>
        <taxon>Brassicales</taxon>
        <taxon>Brassicaceae</taxon>
        <taxon>Brassiceae</taxon>
        <taxon>Brassica</taxon>
    </lineage>
</organism>
<dbReference type="AlphaFoldDB" id="A0A8S9JL35"/>
<name>A0A8S9JL35_BRACR</name>
<evidence type="ECO:0000256" key="1">
    <source>
        <dbReference type="SAM" id="MobiDB-lite"/>
    </source>
</evidence>
<evidence type="ECO:0000313" key="3">
    <source>
        <dbReference type="Proteomes" id="UP000712281"/>
    </source>
</evidence>
<feature type="compositionally biased region" description="Basic residues" evidence="1">
    <location>
        <begin position="61"/>
        <end position="77"/>
    </location>
</feature>
<comment type="caution">
    <text evidence="2">The sequence shown here is derived from an EMBL/GenBank/DDBJ whole genome shotgun (WGS) entry which is preliminary data.</text>
</comment>
<evidence type="ECO:0000313" key="2">
    <source>
        <dbReference type="EMBL" id="KAF2582871.1"/>
    </source>
</evidence>
<feature type="region of interest" description="Disordered" evidence="1">
    <location>
        <begin position="54"/>
        <end position="97"/>
    </location>
</feature>
<sequence>MASAIRAGNAMSLEPRNMGMMSDIAAFSDSATGSWNPRGLTGYNIGISDVCSSGTKGGKTYQRRRPSSFVRKARGKSFKAEVSREGKMKDKAPARIHRVRRSLSKWKKTQNLNARDKLIHYQMELEKE</sequence>
<feature type="compositionally biased region" description="Basic and acidic residues" evidence="1">
    <location>
        <begin position="78"/>
        <end position="93"/>
    </location>
</feature>
<proteinExistence type="predicted"/>
<protein>
    <submittedName>
        <fullName evidence="2">Uncharacterized protein</fullName>
    </submittedName>
</protein>
<accession>A0A8S9JL35</accession>